<keyword evidence="4" id="KW-0812">Transmembrane</keyword>
<organism evidence="10">
    <name type="scientific">Fopius arisanus</name>
    <dbReference type="NCBI Taxonomy" id="64838"/>
    <lineage>
        <taxon>Eukaryota</taxon>
        <taxon>Metazoa</taxon>
        <taxon>Ecdysozoa</taxon>
        <taxon>Arthropoda</taxon>
        <taxon>Hexapoda</taxon>
        <taxon>Insecta</taxon>
        <taxon>Pterygota</taxon>
        <taxon>Neoptera</taxon>
        <taxon>Endopterygota</taxon>
        <taxon>Hymenoptera</taxon>
        <taxon>Apocrita</taxon>
        <taxon>Ichneumonoidea</taxon>
        <taxon>Braconidae</taxon>
        <taxon>Opiinae</taxon>
        <taxon>Fopius</taxon>
    </lineage>
</organism>
<keyword evidence="6" id="KW-1133">Transmembrane helix</keyword>
<name>A0A0C9QBG9_9HYME</name>
<dbReference type="GO" id="GO:0061617">
    <property type="term" value="C:MICOS complex"/>
    <property type="evidence" value="ECO:0007669"/>
    <property type="project" value="UniProtKB-UniRule"/>
</dbReference>
<comment type="subunit">
    <text evidence="9">Component of the mitochondrial contact site and cristae organizing system (MICOS) complex.</text>
</comment>
<comment type="subcellular location">
    <subcellularLocation>
        <location evidence="2 9">Mitochondrion inner membrane</location>
        <topology evidence="2 9">Single-pass membrane protein</topology>
    </subcellularLocation>
</comment>
<comment type="similarity">
    <text evidence="3 9">Belongs to the MICOS complex subunit Mic10 family.</text>
</comment>
<evidence type="ECO:0000256" key="8">
    <source>
        <dbReference type="ARBA" id="ARBA00023136"/>
    </source>
</evidence>
<keyword evidence="8" id="KW-0472">Membrane</keyword>
<evidence type="ECO:0000256" key="3">
    <source>
        <dbReference type="ARBA" id="ARBA00006792"/>
    </source>
</evidence>
<evidence type="ECO:0000256" key="6">
    <source>
        <dbReference type="ARBA" id="ARBA00022989"/>
    </source>
</evidence>
<evidence type="ECO:0000256" key="9">
    <source>
        <dbReference type="RuleBase" id="RU363011"/>
    </source>
</evidence>
<proteinExistence type="inferred from homology"/>
<evidence type="ECO:0000256" key="7">
    <source>
        <dbReference type="ARBA" id="ARBA00023128"/>
    </source>
</evidence>
<protein>
    <recommendedName>
        <fullName evidence="9">MICOS complex subunit MIC10</fullName>
    </recommendedName>
</protein>
<evidence type="ECO:0000256" key="5">
    <source>
        <dbReference type="ARBA" id="ARBA00022792"/>
    </source>
</evidence>
<reference evidence="10" key="1">
    <citation type="submission" date="2015-01" db="EMBL/GenBank/DDBJ databases">
        <title>Transcriptome Assembly of Fopius arisanus.</title>
        <authorList>
            <person name="Geib S."/>
        </authorList>
    </citation>
    <scope>NUCLEOTIDE SEQUENCE</scope>
</reference>
<dbReference type="EMBL" id="GBYB01000599">
    <property type="protein sequence ID" value="JAG70366.1"/>
    <property type="molecule type" value="Transcribed_RNA"/>
</dbReference>
<sequence>CRDGPLVFQFYYLTIHICRYKFSVYENRNYFKMAAPKVRFPEDDFGNRLDRCCTDVLIKGSTGLFVGVTFSLLMLKRKSWPLLIGSGFGVGVAFKTCEKHLNV</sequence>
<keyword evidence="7 9" id="KW-0496">Mitochondrion</keyword>
<dbReference type="AlphaFoldDB" id="A0A0C9QBG9"/>
<accession>A0A0C9QBG9</accession>
<keyword evidence="5 9" id="KW-0999">Mitochondrion inner membrane</keyword>
<evidence type="ECO:0000256" key="4">
    <source>
        <dbReference type="ARBA" id="ARBA00022692"/>
    </source>
</evidence>
<feature type="non-terminal residue" evidence="10">
    <location>
        <position position="1"/>
    </location>
</feature>
<evidence type="ECO:0000256" key="2">
    <source>
        <dbReference type="ARBA" id="ARBA00004434"/>
    </source>
</evidence>
<dbReference type="PANTHER" id="PTHR21304">
    <property type="entry name" value="MICOS COMPLEX SUBUNIT MIC10"/>
    <property type="match status" value="1"/>
</dbReference>
<dbReference type="PANTHER" id="PTHR21304:SF0">
    <property type="entry name" value="MICOS COMPLEX SUBUNIT MIC10"/>
    <property type="match status" value="1"/>
</dbReference>
<dbReference type="InterPro" id="IPR007512">
    <property type="entry name" value="Mic10"/>
</dbReference>
<gene>
    <name evidence="10" type="primary">MINOS1</name>
    <name evidence="10" type="ORF">g.138</name>
</gene>
<evidence type="ECO:0000313" key="10">
    <source>
        <dbReference type="EMBL" id="JAG70366.1"/>
    </source>
</evidence>
<comment type="function">
    <text evidence="1 9">Component of the MICOS complex, a large protein complex of the mitochondrial inner membrane that plays crucial roles in the maintenance of crista junctions, inner membrane architecture, and formation of contact sites to the outer membrane.</text>
</comment>
<dbReference type="Pfam" id="PF04418">
    <property type="entry name" value="DUF543"/>
    <property type="match status" value="1"/>
</dbReference>
<evidence type="ECO:0000256" key="1">
    <source>
        <dbReference type="ARBA" id="ARBA00002689"/>
    </source>
</evidence>